<protein>
    <recommendedName>
        <fullName evidence="1">DUF1618 domain-containing protein</fullName>
    </recommendedName>
</protein>
<dbReference type="EMBL" id="OZ075146">
    <property type="protein sequence ID" value="CAL5051262.1"/>
    <property type="molecule type" value="Genomic_DNA"/>
</dbReference>
<dbReference type="PANTHER" id="PTHR33074">
    <property type="entry name" value="EXPRESSED PROTEIN-RELATED"/>
    <property type="match status" value="1"/>
</dbReference>
<evidence type="ECO:0000259" key="1">
    <source>
        <dbReference type="Pfam" id="PF07762"/>
    </source>
</evidence>
<dbReference type="InterPro" id="IPR011676">
    <property type="entry name" value="DUF1618"/>
</dbReference>
<dbReference type="Proteomes" id="UP001497457">
    <property type="component" value="Chromosome 36b"/>
</dbReference>
<organism evidence="2 3">
    <name type="scientific">Urochloa decumbens</name>
    <dbReference type="NCBI Taxonomy" id="240449"/>
    <lineage>
        <taxon>Eukaryota</taxon>
        <taxon>Viridiplantae</taxon>
        <taxon>Streptophyta</taxon>
        <taxon>Embryophyta</taxon>
        <taxon>Tracheophyta</taxon>
        <taxon>Spermatophyta</taxon>
        <taxon>Magnoliopsida</taxon>
        <taxon>Liliopsida</taxon>
        <taxon>Poales</taxon>
        <taxon>Poaceae</taxon>
        <taxon>PACMAD clade</taxon>
        <taxon>Panicoideae</taxon>
        <taxon>Panicodae</taxon>
        <taxon>Paniceae</taxon>
        <taxon>Melinidinae</taxon>
        <taxon>Urochloa</taxon>
    </lineage>
</organism>
<name>A0ABC9E425_9POAL</name>
<dbReference type="AlphaFoldDB" id="A0ABC9E425"/>
<sequence length="389" mass="44314">MATHHVNPAAAAVGVAAEERILSWGILEVFAYLEEVENATTAVSDTPDNKHIQITFCLGAPPLLSRFCIHSPDGARMDHAPLIVAMEDDLALLRVDSGRGSYRDYYMYQADDGKEYLVAGYRFKSIDHYPQVCVYNSKRTTWKIHDLSLSVQRHEHRDQILDHKNCKVVTIGGDAGTLAFVDLWQGVLLCDVLTWEREAAGQGKREAIPLLDYVPLPDYLIRTARFKGDARLYRDIAFLNNHLKCVDLGSLSLWIRPATTSGAWSRQYMIRNFKEIVSNNSRINLLPGHISFNGLRVCRPVVDLQHDDDARILYFTVKKVHRTDLIESMLAVDLLTKKILAVAPFVIRYTMMYDFAYMHTRLFKHLFRCKDFAEPVVDGVSLIRKQDEA</sequence>
<feature type="domain" description="DUF1618" evidence="1">
    <location>
        <begin position="181"/>
        <end position="308"/>
    </location>
</feature>
<dbReference type="PANTHER" id="PTHR33074:SF49">
    <property type="entry name" value="OS07G0258000 PROTEIN"/>
    <property type="match status" value="1"/>
</dbReference>
<evidence type="ECO:0000313" key="2">
    <source>
        <dbReference type="EMBL" id="CAL5051262.1"/>
    </source>
</evidence>
<accession>A0ABC9E425</accession>
<keyword evidence="3" id="KW-1185">Reference proteome</keyword>
<proteinExistence type="predicted"/>
<reference evidence="2" key="1">
    <citation type="submission" date="2024-10" db="EMBL/GenBank/DDBJ databases">
        <authorList>
            <person name="Ryan C."/>
        </authorList>
    </citation>
    <scope>NUCLEOTIDE SEQUENCE [LARGE SCALE GENOMIC DNA]</scope>
</reference>
<evidence type="ECO:0000313" key="3">
    <source>
        <dbReference type="Proteomes" id="UP001497457"/>
    </source>
</evidence>
<gene>
    <name evidence="2" type="ORF">URODEC1_LOCUS92033</name>
</gene>
<dbReference type="Pfam" id="PF07762">
    <property type="entry name" value="DUF1618"/>
    <property type="match status" value="1"/>
</dbReference>